<dbReference type="AlphaFoldDB" id="A0A508A3I3"/>
<keyword evidence="4" id="KW-0175">Coiled coil</keyword>
<dbReference type="GO" id="GO:0005694">
    <property type="term" value="C:chromosome"/>
    <property type="evidence" value="ECO:0007669"/>
    <property type="project" value="TreeGrafter"/>
</dbReference>
<dbReference type="InterPro" id="IPR050336">
    <property type="entry name" value="Chromosome_partition/occlusion"/>
</dbReference>
<feature type="compositionally biased region" description="Basic and acidic residues" evidence="5">
    <location>
        <begin position="161"/>
        <end position="170"/>
    </location>
</feature>
<dbReference type="Gene3D" id="1.10.10.2830">
    <property type="match status" value="1"/>
</dbReference>
<dbReference type="InterPro" id="IPR036086">
    <property type="entry name" value="ParB/Sulfiredoxin_sf"/>
</dbReference>
<evidence type="ECO:0000313" key="8">
    <source>
        <dbReference type="Proteomes" id="UP000319010"/>
    </source>
</evidence>
<dbReference type="SUPFAM" id="SSF110849">
    <property type="entry name" value="ParB/Sulfiredoxin"/>
    <property type="match status" value="1"/>
</dbReference>
<keyword evidence="3" id="KW-0238">DNA-binding</keyword>
<dbReference type="InterPro" id="IPR003115">
    <property type="entry name" value="ParB_N"/>
</dbReference>
<accession>A0A508A3I3</accession>
<dbReference type="GO" id="GO:0045881">
    <property type="term" value="P:positive regulation of sporulation resulting in formation of a cellular spore"/>
    <property type="evidence" value="ECO:0007669"/>
    <property type="project" value="TreeGrafter"/>
</dbReference>
<feature type="compositionally biased region" description="Low complexity" evidence="5">
    <location>
        <begin position="85"/>
        <end position="104"/>
    </location>
</feature>
<protein>
    <submittedName>
        <fullName evidence="7">ParB/RepB/Spo0J family partition protein</fullName>
    </submittedName>
</protein>
<evidence type="ECO:0000256" key="2">
    <source>
        <dbReference type="ARBA" id="ARBA00022829"/>
    </source>
</evidence>
<feature type="compositionally biased region" description="Basic and acidic residues" evidence="5">
    <location>
        <begin position="36"/>
        <end position="53"/>
    </location>
</feature>
<dbReference type="GO" id="GO:0003677">
    <property type="term" value="F:DNA binding"/>
    <property type="evidence" value="ECO:0007669"/>
    <property type="project" value="UniProtKB-KW"/>
</dbReference>
<dbReference type="Pfam" id="PF17762">
    <property type="entry name" value="HTH_ParB"/>
    <property type="match status" value="1"/>
</dbReference>
<comment type="caution">
    <text evidence="7">The sequence shown here is derived from an EMBL/GenBank/DDBJ whole genome shotgun (WGS) entry which is preliminary data.</text>
</comment>
<organism evidence="7 8">
    <name type="scientific">Actinomyces johnsonii</name>
    <dbReference type="NCBI Taxonomy" id="544581"/>
    <lineage>
        <taxon>Bacteria</taxon>
        <taxon>Bacillati</taxon>
        <taxon>Actinomycetota</taxon>
        <taxon>Actinomycetes</taxon>
        <taxon>Actinomycetales</taxon>
        <taxon>Actinomycetaceae</taxon>
        <taxon>Actinomyces</taxon>
    </lineage>
</organism>
<sequence length="546" mass="58782">MAQKRRGLGRGLEALIPDAQKEKASASRPSDVFFPESREAETHNGGEKVHVDSAPETDAAQEGRNTHDLTAALLAPSQRKRASKTRSTSSKTTGKSKRTTSVSRETVADSAGRTRASKTKDEKATSAGTSTKHGRSTSAVTQKRSSKKVLEETQRSSEAAEEAKADELRPQSETVEAAPVATETSASDDVDAVDNAGGEPASQSMDTSEDLPVSRETAEKQSSSEESEPSPSEAVRTGTEPAGPEARVDEHATTHDDLDAAESDGPDLVPVPGAHFAEIPVGLIHPNPRQPRQVFDEEDISELAASIAEVGLLQPIVVREVHTAEGEDPRYELIMGERRLRASKEAGLDKIPAVVRDTDDVDMLRDALLENLHRVQLNPLEEAAAYQQLLEDFQCTHAELSERIARSRSQISNTLRLMKLPPLVQRRLAANVISAGHARALLGLPNAAEMERLAQRVVAEGLSVRATEELVALHEESDPGSDQPRVLRARSTPLPALSTRLSDAFDTRVKVTRGAKKGRITIEFAGDEDLARIVGALAPGTSLDEE</sequence>
<feature type="region of interest" description="Disordered" evidence="5">
    <location>
        <begin position="1"/>
        <end position="267"/>
    </location>
</feature>
<feature type="compositionally biased region" description="Basic and acidic residues" evidence="5">
    <location>
        <begin position="212"/>
        <end position="223"/>
    </location>
</feature>
<dbReference type="Gene3D" id="3.90.1530.30">
    <property type="match status" value="1"/>
</dbReference>
<dbReference type="Pfam" id="PF02195">
    <property type="entry name" value="ParB_N"/>
    <property type="match status" value="1"/>
</dbReference>
<dbReference type="Proteomes" id="UP000319010">
    <property type="component" value="Unassembled WGS sequence"/>
</dbReference>
<evidence type="ECO:0000259" key="6">
    <source>
        <dbReference type="SMART" id="SM00470"/>
    </source>
</evidence>
<gene>
    <name evidence="7" type="ORF">FK256_10090</name>
</gene>
<dbReference type="GO" id="GO:0007059">
    <property type="term" value="P:chromosome segregation"/>
    <property type="evidence" value="ECO:0007669"/>
    <property type="project" value="UniProtKB-KW"/>
</dbReference>
<dbReference type="RefSeq" id="WP_141424667.1">
    <property type="nucleotide sequence ID" value="NZ_JASPFB010000004.1"/>
</dbReference>
<dbReference type="SUPFAM" id="SSF109709">
    <property type="entry name" value="KorB DNA-binding domain-like"/>
    <property type="match status" value="1"/>
</dbReference>
<dbReference type="FunFam" id="1.10.10.2830:FF:000001">
    <property type="entry name" value="Chromosome partitioning protein ParB"/>
    <property type="match status" value="1"/>
</dbReference>
<evidence type="ECO:0000256" key="4">
    <source>
        <dbReference type="SAM" id="Coils"/>
    </source>
</evidence>
<feature type="coiled-coil region" evidence="4">
    <location>
        <begin position="383"/>
        <end position="410"/>
    </location>
</feature>
<dbReference type="SMART" id="SM00470">
    <property type="entry name" value="ParB"/>
    <property type="match status" value="1"/>
</dbReference>
<feature type="compositionally biased region" description="Polar residues" evidence="5">
    <location>
        <begin position="126"/>
        <end position="143"/>
    </location>
</feature>
<name>A0A508A3I3_9ACTO</name>
<dbReference type="FunFam" id="3.90.1530.30:FF:000001">
    <property type="entry name" value="Chromosome partitioning protein ParB"/>
    <property type="match status" value="1"/>
</dbReference>
<evidence type="ECO:0000256" key="3">
    <source>
        <dbReference type="ARBA" id="ARBA00023125"/>
    </source>
</evidence>
<evidence type="ECO:0000313" key="7">
    <source>
        <dbReference type="EMBL" id="TQD42468.1"/>
    </source>
</evidence>
<dbReference type="InterPro" id="IPR041468">
    <property type="entry name" value="HTH_ParB/Spo0J"/>
</dbReference>
<proteinExistence type="inferred from homology"/>
<dbReference type="NCBIfam" id="TIGR00180">
    <property type="entry name" value="parB_part"/>
    <property type="match status" value="1"/>
</dbReference>
<dbReference type="PANTHER" id="PTHR33375:SF1">
    <property type="entry name" value="CHROMOSOME-PARTITIONING PROTEIN PARB-RELATED"/>
    <property type="match status" value="1"/>
</dbReference>
<feature type="compositionally biased region" description="Basic and acidic residues" evidence="5">
    <location>
        <begin position="246"/>
        <end position="258"/>
    </location>
</feature>
<evidence type="ECO:0000256" key="1">
    <source>
        <dbReference type="ARBA" id="ARBA00006295"/>
    </source>
</evidence>
<dbReference type="InterPro" id="IPR004437">
    <property type="entry name" value="ParB/RepB/Spo0J"/>
</dbReference>
<dbReference type="EMBL" id="VICB01000014">
    <property type="protein sequence ID" value="TQD42468.1"/>
    <property type="molecule type" value="Genomic_DNA"/>
</dbReference>
<comment type="similarity">
    <text evidence="1">Belongs to the ParB family.</text>
</comment>
<reference evidence="7 8" key="1">
    <citation type="submission" date="2019-06" db="EMBL/GenBank/DDBJ databases">
        <title>Draft genome sequence of Actinomyces johnsonii CCUG 34287T.</title>
        <authorList>
            <person name="Salva-Serra F."/>
            <person name="Cardew S."/>
            <person name="Moore E."/>
        </authorList>
    </citation>
    <scope>NUCLEOTIDE SEQUENCE [LARGE SCALE GENOMIC DNA]</scope>
    <source>
        <strain evidence="7 8">CCUG 34287</strain>
    </source>
</reference>
<dbReference type="PANTHER" id="PTHR33375">
    <property type="entry name" value="CHROMOSOME-PARTITIONING PROTEIN PARB-RELATED"/>
    <property type="match status" value="1"/>
</dbReference>
<evidence type="ECO:0000256" key="5">
    <source>
        <dbReference type="SAM" id="MobiDB-lite"/>
    </source>
</evidence>
<keyword evidence="2" id="KW-0159">Chromosome partition</keyword>
<dbReference type="CDD" id="cd16393">
    <property type="entry name" value="SPO0J_N"/>
    <property type="match status" value="1"/>
</dbReference>
<feature type="domain" description="ParB-like N-terminal" evidence="6">
    <location>
        <begin position="277"/>
        <end position="372"/>
    </location>
</feature>